<feature type="compositionally biased region" description="Low complexity" evidence="5">
    <location>
        <begin position="698"/>
        <end position="711"/>
    </location>
</feature>
<protein>
    <recommendedName>
        <fullName evidence="7">G-protein coupled receptors family 2 profile 2 domain-containing protein</fullName>
    </recommendedName>
</protein>
<proteinExistence type="predicted"/>
<evidence type="ECO:0000256" key="3">
    <source>
        <dbReference type="ARBA" id="ARBA00022989"/>
    </source>
</evidence>
<dbReference type="PROSITE" id="PS50261">
    <property type="entry name" value="G_PROTEIN_RECEP_F2_4"/>
    <property type="match status" value="1"/>
</dbReference>
<evidence type="ECO:0000313" key="9">
    <source>
        <dbReference type="Proteomes" id="UP000271974"/>
    </source>
</evidence>
<dbReference type="GO" id="GO:0016020">
    <property type="term" value="C:membrane"/>
    <property type="evidence" value="ECO:0007669"/>
    <property type="project" value="UniProtKB-SubCell"/>
</dbReference>
<dbReference type="PANTHER" id="PTHR45902:SF1">
    <property type="entry name" value="LATROPHILIN RECEPTOR-LIKE PROTEIN A"/>
    <property type="match status" value="1"/>
</dbReference>
<comment type="subcellular location">
    <subcellularLocation>
        <location evidence="1">Membrane</location>
        <topology evidence="1">Multi-pass membrane protein</topology>
    </subcellularLocation>
</comment>
<dbReference type="OrthoDB" id="6153483at2759"/>
<name>A0A433SQ72_ELYCH</name>
<dbReference type="SUPFAM" id="SSF81321">
    <property type="entry name" value="Family A G protein-coupled receptor-like"/>
    <property type="match status" value="1"/>
</dbReference>
<feature type="transmembrane region" description="Helical" evidence="6">
    <location>
        <begin position="459"/>
        <end position="476"/>
    </location>
</feature>
<feature type="region of interest" description="Disordered" evidence="5">
    <location>
        <begin position="698"/>
        <end position="740"/>
    </location>
</feature>
<dbReference type="InterPro" id="IPR000832">
    <property type="entry name" value="GPCR_2_secretin-like"/>
</dbReference>
<feature type="transmembrane region" description="Helical" evidence="6">
    <location>
        <begin position="420"/>
        <end position="447"/>
    </location>
</feature>
<organism evidence="8 9">
    <name type="scientific">Elysia chlorotica</name>
    <name type="common">Eastern emerald elysia</name>
    <name type="synonym">Sea slug</name>
    <dbReference type="NCBI Taxonomy" id="188477"/>
    <lineage>
        <taxon>Eukaryota</taxon>
        <taxon>Metazoa</taxon>
        <taxon>Spiralia</taxon>
        <taxon>Lophotrochozoa</taxon>
        <taxon>Mollusca</taxon>
        <taxon>Gastropoda</taxon>
        <taxon>Heterobranchia</taxon>
        <taxon>Euthyneura</taxon>
        <taxon>Panpulmonata</taxon>
        <taxon>Sacoglossa</taxon>
        <taxon>Placobranchoidea</taxon>
        <taxon>Plakobranchidae</taxon>
        <taxon>Elysia</taxon>
    </lineage>
</organism>
<evidence type="ECO:0000313" key="8">
    <source>
        <dbReference type="EMBL" id="RUS71389.1"/>
    </source>
</evidence>
<evidence type="ECO:0000256" key="2">
    <source>
        <dbReference type="ARBA" id="ARBA00022692"/>
    </source>
</evidence>
<evidence type="ECO:0000259" key="7">
    <source>
        <dbReference type="PROSITE" id="PS50261"/>
    </source>
</evidence>
<reference evidence="8 9" key="1">
    <citation type="submission" date="2019-01" db="EMBL/GenBank/DDBJ databases">
        <title>A draft genome assembly of the solar-powered sea slug Elysia chlorotica.</title>
        <authorList>
            <person name="Cai H."/>
            <person name="Li Q."/>
            <person name="Fang X."/>
            <person name="Li J."/>
            <person name="Curtis N.E."/>
            <person name="Altenburger A."/>
            <person name="Shibata T."/>
            <person name="Feng M."/>
            <person name="Maeda T."/>
            <person name="Schwartz J.A."/>
            <person name="Shigenobu S."/>
            <person name="Lundholm N."/>
            <person name="Nishiyama T."/>
            <person name="Yang H."/>
            <person name="Hasebe M."/>
            <person name="Li S."/>
            <person name="Pierce S.K."/>
            <person name="Wang J."/>
        </authorList>
    </citation>
    <scope>NUCLEOTIDE SEQUENCE [LARGE SCALE GENOMIC DNA]</scope>
    <source>
        <strain evidence="8">EC2010</strain>
        <tissue evidence="8">Whole organism of an adult</tissue>
    </source>
</reference>
<dbReference type="InterPro" id="IPR053231">
    <property type="entry name" value="GPCR_LN-TM7"/>
</dbReference>
<dbReference type="EMBL" id="RQTK01001221">
    <property type="protein sequence ID" value="RUS71389.1"/>
    <property type="molecule type" value="Genomic_DNA"/>
</dbReference>
<evidence type="ECO:0000256" key="4">
    <source>
        <dbReference type="ARBA" id="ARBA00023136"/>
    </source>
</evidence>
<feature type="transmembrane region" description="Helical" evidence="6">
    <location>
        <begin position="488"/>
        <end position="512"/>
    </location>
</feature>
<feature type="transmembrane region" description="Helical" evidence="6">
    <location>
        <begin position="662"/>
        <end position="684"/>
    </location>
</feature>
<dbReference type="GO" id="GO:0007166">
    <property type="term" value="P:cell surface receptor signaling pathway"/>
    <property type="evidence" value="ECO:0007669"/>
    <property type="project" value="InterPro"/>
</dbReference>
<dbReference type="PANTHER" id="PTHR45902">
    <property type="entry name" value="LATROPHILIN RECEPTOR-LIKE PROTEIN A"/>
    <property type="match status" value="1"/>
</dbReference>
<feature type="transmembrane region" description="Helical" evidence="6">
    <location>
        <begin position="581"/>
        <end position="603"/>
    </location>
</feature>
<dbReference type="AlphaFoldDB" id="A0A433SQ72"/>
<evidence type="ECO:0000256" key="6">
    <source>
        <dbReference type="SAM" id="Phobius"/>
    </source>
</evidence>
<dbReference type="Pfam" id="PF00002">
    <property type="entry name" value="7tm_2"/>
    <property type="match status" value="1"/>
</dbReference>
<keyword evidence="2 6" id="KW-0812">Transmembrane</keyword>
<feature type="transmembrane region" description="Helical" evidence="6">
    <location>
        <begin position="633"/>
        <end position="656"/>
    </location>
</feature>
<keyword evidence="9" id="KW-1185">Reference proteome</keyword>
<keyword evidence="4 6" id="KW-0472">Membrane</keyword>
<feature type="compositionally biased region" description="Polar residues" evidence="5">
    <location>
        <begin position="728"/>
        <end position="740"/>
    </location>
</feature>
<keyword evidence="3 6" id="KW-1133">Transmembrane helix</keyword>
<dbReference type="Gene3D" id="1.20.1070.10">
    <property type="entry name" value="Rhodopsin 7-helix transmembrane proteins"/>
    <property type="match status" value="1"/>
</dbReference>
<accession>A0A433SQ72</accession>
<feature type="domain" description="G-protein coupled receptors family 2 profile 2" evidence="7">
    <location>
        <begin position="423"/>
        <end position="686"/>
    </location>
</feature>
<feature type="transmembrane region" description="Helical" evidence="6">
    <location>
        <begin position="532"/>
        <end position="553"/>
    </location>
</feature>
<evidence type="ECO:0000256" key="5">
    <source>
        <dbReference type="SAM" id="MobiDB-lite"/>
    </source>
</evidence>
<dbReference type="GO" id="GO:0004930">
    <property type="term" value="F:G protein-coupled receptor activity"/>
    <property type="evidence" value="ECO:0007669"/>
    <property type="project" value="InterPro"/>
</dbReference>
<gene>
    <name evidence="8" type="ORF">EGW08_020844</name>
</gene>
<dbReference type="Proteomes" id="UP000271974">
    <property type="component" value="Unassembled WGS sequence"/>
</dbReference>
<comment type="caution">
    <text evidence="8">The sequence shown here is derived from an EMBL/GenBank/DDBJ whole genome shotgun (WGS) entry which is preliminary data.</text>
</comment>
<dbReference type="CDD" id="cd15039">
    <property type="entry name" value="7tmB3_Methuselah-like"/>
    <property type="match status" value="1"/>
</dbReference>
<evidence type="ECO:0000256" key="1">
    <source>
        <dbReference type="ARBA" id="ARBA00004141"/>
    </source>
</evidence>
<dbReference type="InterPro" id="IPR017981">
    <property type="entry name" value="GPCR_2-like_7TM"/>
</dbReference>
<sequence length="740" mass="81958">MVTQCPDRESSISSFSIDDQIKCEHPNLQDQQQSVPVSSAVSDINGTPAKTLDGTYNRLCNKVSPPLIDTCNATGKARFHDPDIEQACFLYESVFNQTYRNMFCFLCNQRYPYSKQYLINIVQIGHPANTARVNFAALLDLSGEDTLAGQQESTVQQEDCNATQVFDVVTCTCLERECSEGKYLDANGTCHSLIETDMVGYRACHRLDIVSDTPISEEKLSILVQYTTSVVGNAIRERTCHVLEYCPDSYTTSLYMEDLFTTYGSLEFLEEVINSTRERFHFMVNTVFESVLNSTVTTIYPCIADTNSVIQCPSDMTYFFKSMSLHAPIMAGTRTDIYYINYTQTSTCAFVGLAPENFTAAVDGETLTFEPTGDLISSALVTFTGTPSNVTGEIRMCVSDYVKLVTTTSCMANRNDFDTWTISGLISIVSTSISLLCLALTFAVYLYLTPLRSGGGKNIMTLTVLLFVAQALYEFGIEQFENRDVCRFIGLAVHFSWLAAVFSMNACTVERFLKLCYPLRTRSFFLSERRPFMLATGYSLICPFVIVSTNVALNKAYRGELGYGSRTLCYINSRMSRIASFAVPMGATVLANVVLLGITVWTLRRRSDTKGTTGTGDATMTHGSIQSTKNNRVGLLGCVRLSVVTGTTWLLVFLYEAIPSDALSYIITALVGLQGLIFFLSMVFNRRVLSMLKNSVSSSATSRTSSSGSSSKKNKAHKKYKENETASEKMSNSRTTELAK</sequence>